<accession>A0A8X6MUN8</accession>
<dbReference type="Proteomes" id="UP000887013">
    <property type="component" value="Unassembled WGS sequence"/>
</dbReference>
<feature type="region of interest" description="Disordered" evidence="1">
    <location>
        <begin position="39"/>
        <end position="59"/>
    </location>
</feature>
<dbReference type="AlphaFoldDB" id="A0A8X6MUN8"/>
<protein>
    <submittedName>
        <fullName evidence="2">Uncharacterized protein</fullName>
    </submittedName>
</protein>
<name>A0A8X6MUN8_NEPPI</name>
<reference evidence="2" key="1">
    <citation type="submission" date="2020-08" db="EMBL/GenBank/DDBJ databases">
        <title>Multicomponent nature underlies the extraordinary mechanical properties of spider dragline silk.</title>
        <authorList>
            <person name="Kono N."/>
            <person name="Nakamura H."/>
            <person name="Mori M."/>
            <person name="Yoshida Y."/>
            <person name="Ohtoshi R."/>
            <person name="Malay A.D."/>
            <person name="Moran D.A.P."/>
            <person name="Tomita M."/>
            <person name="Numata K."/>
            <person name="Arakawa K."/>
        </authorList>
    </citation>
    <scope>NUCLEOTIDE SEQUENCE</scope>
</reference>
<gene>
    <name evidence="2" type="ORF">NPIL_319691</name>
</gene>
<evidence type="ECO:0000313" key="3">
    <source>
        <dbReference type="Proteomes" id="UP000887013"/>
    </source>
</evidence>
<feature type="compositionally biased region" description="Basic and acidic residues" evidence="1">
    <location>
        <begin position="9"/>
        <end position="19"/>
    </location>
</feature>
<comment type="caution">
    <text evidence="2">The sequence shown here is derived from an EMBL/GenBank/DDBJ whole genome shotgun (WGS) entry which is preliminary data.</text>
</comment>
<proteinExistence type="predicted"/>
<organism evidence="2 3">
    <name type="scientific">Nephila pilipes</name>
    <name type="common">Giant wood spider</name>
    <name type="synonym">Nephila maculata</name>
    <dbReference type="NCBI Taxonomy" id="299642"/>
    <lineage>
        <taxon>Eukaryota</taxon>
        <taxon>Metazoa</taxon>
        <taxon>Ecdysozoa</taxon>
        <taxon>Arthropoda</taxon>
        <taxon>Chelicerata</taxon>
        <taxon>Arachnida</taxon>
        <taxon>Araneae</taxon>
        <taxon>Araneomorphae</taxon>
        <taxon>Entelegynae</taxon>
        <taxon>Araneoidea</taxon>
        <taxon>Nephilidae</taxon>
        <taxon>Nephila</taxon>
    </lineage>
</organism>
<evidence type="ECO:0000313" key="2">
    <source>
        <dbReference type="EMBL" id="GFS79076.1"/>
    </source>
</evidence>
<dbReference type="EMBL" id="BMAW01002526">
    <property type="protein sequence ID" value="GFS79076.1"/>
    <property type="molecule type" value="Genomic_DNA"/>
</dbReference>
<sequence length="76" mass="8926">MENSTPDFDENKGEDEKWKSSLSSRVIYPLKLTIEPDVPEKRTSVRRSANNSLPDVNPAPEKFLQSRYRRFLRCRV</sequence>
<keyword evidence="3" id="KW-1185">Reference proteome</keyword>
<feature type="region of interest" description="Disordered" evidence="1">
    <location>
        <begin position="1"/>
        <end position="21"/>
    </location>
</feature>
<evidence type="ECO:0000256" key="1">
    <source>
        <dbReference type="SAM" id="MobiDB-lite"/>
    </source>
</evidence>